<reference evidence="21 22" key="2">
    <citation type="journal article" date="2015" name="Genome Announc.">
        <title>Complete Genome Sequences of Evolved Arsenate-Resistant Metallosphaera sedula Strains.</title>
        <authorList>
            <person name="Ai C."/>
            <person name="McCarthy S."/>
            <person name="Schackwitz W."/>
            <person name="Martin J."/>
            <person name="Lipzen A."/>
            <person name="Blum P."/>
        </authorList>
    </citation>
    <scope>NUCLEOTIDE SEQUENCE [LARGE SCALE GENOMIC DNA]</scope>
    <source>
        <strain evidence="16 22">ARS120-1</strain>
        <strain evidence="17 21">ARS120-2</strain>
        <strain evidence="14 24">ARS50-1</strain>
        <strain evidence="15 23">ARS50-2</strain>
    </source>
</reference>
<dbReference type="InterPro" id="IPR014729">
    <property type="entry name" value="Rossmann-like_a/b/a_fold"/>
</dbReference>
<dbReference type="InterPro" id="IPR025777">
    <property type="entry name" value="GMPS_ATP_PPase_dom"/>
</dbReference>
<evidence type="ECO:0000313" key="19">
    <source>
        <dbReference type="Proteomes" id="UP000029084"/>
    </source>
</evidence>
<evidence type="ECO:0000256" key="2">
    <source>
        <dbReference type="ARBA" id="ARBA00005153"/>
    </source>
</evidence>
<accession>A0A088E1N7</accession>
<dbReference type="UniPathway" id="UPA00189">
    <property type="reaction ID" value="UER00296"/>
</dbReference>
<evidence type="ECO:0000256" key="1">
    <source>
        <dbReference type="ARBA" id="ARBA00002332"/>
    </source>
</evidence>
<evidence type="ECO:0000313" key="18">
    <source>
        <dbReference type="EMBL" id="AKV82352.1"/>
    </source>
</evidence>
<dbReference type="Proteomes" id="UP000029084">
    <property type="component" value="Chromosome"/>
</dbReference>
<reference evidence="18 20" key="3">
    <citation type="submission" date="2015-07" db="EMBL/GenBank/DDBJ databases">
        <title>Physiological, transcriptional responses and genome re-sequencing of acid resistant extremely thermoacidophilic Metallosphaera sedula SARC-M1.</title>
        <authorList>
            <person name="Ai C."/>
            <person name="McCarthy S."/>
            <person name="Eckrich V."/>
            <person name="Rudrappa D."/>
            <person name="Qiu G."/>
            <person name="Blum P."/>
        </authorList>
    </citation>
    <scope>NUCLEOTIDE SEQUENCE [LARGE SCALE GENOMIC DNA]</scope>
    <source>
        <strain evidence="18 20">SARC-M1</strain>
    </source>
</reference>
<evidence type="ECO:0000256" key="4">
    <source>
        <dbReference type="ARBA" id="ARBA00022598"/>
    </source>
</evidence>
<evidence type="ECO:0000259" key="12">
    <source>
        <dbReference type="PROSITE" id="PS51553"/>
    </source>
</evidence>
<evidence type="ECO:0000256" key="11">
    <source>
        <dbReference type="PROSITE-ProRule" id="PRU00886"/>
    </source>
</evidence>
<dbReference type="EC" id="6.3.5.2" evidence="3"/>
<dbReference type="Proteomes" id="UP000061362">
    <property type="component" value="Chromosome"/>
</dbReference>
<evidence type="ECO:0000256" key="9">
    <source>
        <dbReference type="ARBA" id="ARBA00030464"/>
    </source>
</evidence>
<dbReference type="Pfam" id="PF02540">
    <property type="entry name" value="NAD_synthase"/>
    <property type="match status" value="1"/>
</dbReference>
<evidence type="ECO:0000313" key="24">
    <source>
        <dbReference type="Proteomes" id="UP000068832"/>
    </source>
</evidence>
<dbReference type="EMBL" id="CP012172">
    <property type="protein sequence ID" value="AKV73373.1"/>
    <property type="molecule type" value="Genomic_DNA"/>
</dbReference>
<evidence type="ECO:0000313" key="17">
    <source>
        <dbReference type="EMBL" id="AKV80108.1"/>
    </source>
</evidence>
<reference evidence="13 19" key="1">
    <citation type="journal article" date="2014" name="J. Bacteriol.">
        <title>Role of an Archaeal PitA Transporter in the Copper and Arsenic Resistance of Metallosphaera sedula, an Extreme Thermoacidophile.</title>
        <authorList>
            <person name="McCarthy S."/>
            <person name="Ai C."/>
            <person name="Wheaton G."/>
            <person name="Tevatia R."/>
            <person name="Eckrich V."/>
            <person name="Kelly R."/>
            <person name="Blum P."/>
        </authorList>
    </citation>
    <scope>NUCLEOTIDE SEQUENCE [LARGE SCALE GENOMIC DNA]</scope>
    <source>
        <strain evidence="13 19">CuR1</strain>
    </source>
</reference>
<dbReference type="GO" id="GO:0005829">
    <property type="term" value="C:cytosol"/>
    <property type="evidence" value="ECO:0007669"/>
    <property type="project" value="TreeGrafter"/>
</dbReference>
<evidence type="ECO:0000313" key="16">
    <source>
        <dbReference type="EMBL" id="AKV77863.1"/>
    </source>
</evidence>
<evidence type="ECO:0000256" key="5">
    <source>
        <dbReference type="ARBA" id="ARBA00022741"/>
    </source>
</evidence>
<dbReference type="OMA" id="GMTANAM"/>
<name>A0A088E1N7_9CREN</name>
<protein>
    <recommendedName>
        <fullName evidence="3">GMP synthase (glutamine-hydrolyzing)</fullName>
        <ecNumber evidence="3">6.3.5.2</ecNumber>
    </recommendedName>
    <alternativeName>
        <fullName evidence="9">GMP synthetase</fullName>
    </alternativeName>
</protein>
<evidence type="ECO:0000313" key="22">
    <source>
        <dbReference type="Proteomes" id="UP000062398"/>
    </source>
</evidence>
<dbReference type="SUPFAM" id="SSF54810">
    <property type="entry name" value="GMP synthetase C-terminal dimerisation domain"/>
    <property type="match status" value="1"/>
</dbReference>
<dbReference type="AlphaFoldDB" id="A0A088E1N7"/>
<comment type="catalytic activity">
    <reaction evidence="10">
        <text>XMP + L-glutamine + ATP + H2O = GMP + L-glutamate + AMP + diphosphate + 2 H(+)</text>
        <dbReference type="Rhea" id="RHEA:11680"/>
        <dbReference type="ChEBI" id="CHEBI:15377"/>
        <dbReference type="ChEBI" id="CHEBI:15378"/>
        <dbReference type="ChEBI" id="CHEBI:29985"/>
        <dbReference type="ChEBI" id="CHEBI:30616"/>
        <dbReference type="ChEBI" id="CHEBI:33019"/>
        <dbReference type="ChEBI" id="CHEBI:57464"/>
        <dbReference type="ChEBI" id="CHEBI:58115"/>
        <dbReference type="ChEBI" id="CHEBI:58359"/>
        <dbReference type="ChEBI" id="CHEBI:456215"/>
        <dbReference type="EC" id="6.3.5.2"/>
    </reaction>
</comment>
<dbReference type="PANTHER" id="PTHR11922:SF2">
    <property type="entry name" value="GMP SYNTHASE [GLUTAMINE-HYDROLYZING]"/>
    <property type="match status" value="1"/>
</dbReference>
<keyword evidence="8 11" id="KW-0067">ATP-binding</keyword>
<sequence length="369" mass="41467">MFSPEKFIEEIEPQIRSVVGDNRVVAAVSGGVDSTTAAALMYRILGDKVTPVMIDTGFLRENEANRVKDLLKSVMPLKIVDRSERFISSIEGLEDAEEKRKKFRDVFYSTISEIVAQENSRFLVQGTIAPDWIETQGGIKTQHNVLVQLGINTEKTWGFSLVEPLADLYKNEVRELARYLGLPREISERQPFPGPGLLVRCVGRLSKEKLEITRKSNAIVEDLLEPLRPSQYFAAVFESNSSLDTKLSELLHDQIMVYSVKSTGVKGDVRTYGKMASFSLRDNYTQIREISQKITSGEYTRALMRVRTTKGKYTVAIRAVSTEDFMTADIVEIDPSLLSRIADELLRIPGVGEVVYDVTTKPPATIEFE</sequence>
<dbReference type="Pfam" id="PF00958">
    <property type="entry name" value="GMP_synt_C"/>
    <property type="match status" value="1"/>
</dbReference>
<dbReference type="EMBL" id="CP012173">
    <property type="protein sequence ID" value="AKV75617.1"/>
    <property type="molecule type" value="Genomic_DNA"/>
</dbReference>
<comment type="function">
    <text evidence="1">Catalyzes the synthesis of GMP from XMP.</text>
</comment>
<evidence type="ECO:0000313" key="14">
    <source>
        <dbReference type="EMBL" id="AKV73373.1"/>
    </source>
</evidence>
<evidence type="ECO:0000313" key="21">
    <source>
        <dbReference type="Proteomes" id="UP000061362"/>
    </source>
</evidence>
<dbReference type="EMBL" id="CP012175">
    <property type="protein sequence ID" value="AKV80108.1"/>
    <property type="molecule type" value="Genomic_DNA"/>
</dbReference>
<dbReference type="Proteomes" id="UP000062475">
    <property type="component" value="Chromosome"/>
</dbReference>
<dbReference type="Proteomes" id="UP000062398">
    <property type="component" value="Chromosome"/>
</dbReference>
<dbReference type="OrthoDB" id="33844at2157"/>
<dbReference type="InterPro" id="IPR022310">
    <property type="entry name" value="NAD/GMP_synthase"/>
</dbReference>
<keyword evidence="6 11" id="KW-0332">GMP biosynthesis</keyword>
<dbReference type="InterPro" id="IPR001674">
    <property type="entry name" value="GMP_synth_C"/>
</dbReference>
<evidence type="ECO:0000313" key="23">
    <source>
        <dbReference type="Proteomes" id="UP000062475"/>
    </source>
</evidence>
<evidence type="ECO:0000256" key="7">
    <source>
        <dbReference type="ARBA" id="ARBA00022755"/>
    </source>
</evidence>
<gene>
    <name evidence="13" type="ORF">HA72_0200</name>
    <name evidence="14" type="ORF">MsedA_0212</name>
    <name evidence="15" type="ORF">MsedB_0212</name>
    <name evidence="16" type="ORF">MsedC_0211</name>
    <name evidence="17" type="ORF">MsedD_0212</name>
    <name evidence="18" type="ORF">MsedE_0212</name>
</gene>
<feature type="domain" description="GMPS ATP-PPase" evidence="12">
    <location>
        <begin position="2"/>
        <end position="189"/>
    </location>
</feature>
<proteinExistence type="predicted"/>
<dbReference type="RefSeq" id="WP_011921345.1">
    <property type="nucleotide sequence ID" value="NZ_AP019770.1"/>
</dbReference>
<evidence type="ECO:0000313" key="15">
    <source>
        <dbReference type="EMBL" id="AKV75617.1"/>
    </source>
</evidence>
<evidence type="ECO:0000256" key="3">
    <source>
        <dbReference type="ARBA" id="ARBA00012746"/>
    </source>
</evidence>
<evidence type="ECO:0000313" key="13">
    <source>
        <dbReference type="EMBL" id="AIM26364.1"/>
    </source>
</evidence>
<dbReference type="PROSITE" id="PS51553">
    <property type="entry name" value="GMPS_ATP_PPASE"/>
    <property type="match status" value="1"/>
</dbReference>
<dbReference type="Proteomes" id="UP000068832">
    <property type="component" value="Chromosome"/>
</dbReference>
<dbReference type="GO" id="GO:0003921">
    <property type="term" value="F:GMP synthase activity"/>
    <property type="evidence" value="ECO:0007669"/>
    <property type="project" value="InterPro"/>
</dbReference>
<evidence type="ECO:0000256" key="10">
    <source>
        <dbReference type="ARBA" id="ARBA00049404"/>
    </source>
</evidence>
<evidence type="ECO:0000256" key="6">
    <source>
        <dbReference type="ARBA" id="ARBA00022749"/>
    </source>
</evidence>
<keyword evidence="4 13" id="KW-0436">Ligase</keyword>
<dbReference type="Gene3D" id="3.40.50.620">
    <property type="entry name" value="HUPs"/>
    <property type="match status" value="1"/>
</dbReference>
<evidence type="ECO:0000313" key="20">
    <source>
        <dbReference type="Proteomes" id="UP000056255"/>
    </source>
</evidence>
<dbReference type="SUPFAM" id="SSF52402">
    <property type="entry name" value="Adenine nucleotide alpha hydrolases-like"/>
    <property type="match status" value="1"/>
</dbReference>
<dbReference type="EMBL" id="CP012174">
    <property type="protein sequence ID" value="AKV77863.1"/>
    <property type="molecule type" value="Genomic_DNA"/>
</dbReference>
<dbReference type="Proteomes" id="UP000056255">
    <property type="component" value="Chromosome"/>
</dbReference>
<dbReference type="CDD" id="cd01997">
    <property type="entry name" value="GMP_synthase_C"/>
    <property type="match status" value="1"/>
</dbReference>
<feature type="binding site" evidence="11">
    <location>
        <begin position="29"/>
        <end position="35"/>
    </location>
    <ligand>
        <name>ATP</name>
        <dbReference type="ChEBI" id="CHEBI:30616"/>
    </ligand>
</feature>
<dbReference type="PATRIC" id="fig|43687.5.peg.204"/>
<keyword evidence="5 11" id="KW-0547">Nucleotide-binding</keyword>
<dbReference type="EMBL" id="CP008822">
    <property type="protein sequence ID" value="AIM26364.1"/>
    <property type="molecule type" value="Genomic_DNA"/>
</dbReference>
<evidence type="ECO:0000256" key="8">
    <source>
        <dbReference type="ARBA" id="ARBA00022840"/>
    </source>
</evidence>
<dbReference type="PANTHER" id="PTHR11922">
    <property type="entry name" value="GMP SYNTHASE-RELATED"/>
    <property type="match status" value="1"/>
</dbReference>
<keyword evidence="7 11" id="KW-0658">Purine biosynthesis</keyword>
<dbReference type="GO" id="GO:0005524">
    <property type="term" value="F:ATP binding"/>
    <property type="evidence" value="ECO:0007669"/>
    <property type="project" value="UniProtKB-UniRule"/>
</dbReference>
<dbReference type="GeneID" id="91754643"/>
<organism evidence="13 19">
    <name type="scientific">Metallosphaera sedula</name>
    <dbReference type="NCBI Taxonomy" id="43687"/>
    <lineage>
        <taxon>Archaea</taxon>
        <taxon>Thermoproteota</taxon>
        <taxon>Thermoprotei</taxon>
        <taxon>Sulfolobales</taxon>
        <taxon>Sulfolobaceae</taxon>
        <taxon>Metallosphaera</taxon>
    </lineage>
</organism>
<comment type="pathway">
    <text evidence="2">Purine metabolism; GMP biosynthesis; GMP from XMP (L-Gln route): step 1/1.</text>
</comment>
<dbReference type="EMBL" id="CP012176">
    <property type="protein sequence ID" value="AKV82352.1"/>
    <property type="molecule type" value="Genomic_DNA"/>
</dbReference>
<dbReference type="Gene3D" id="3.30.300.10">
    <property type="match status" value="2"/>
</dbReference>